<accession>A0A9W9RJ76</accession>
<feature type="transmembrane region" description="Helical" evidence="5">
    <location>
        <begin position="508"/>
        <end position="524"/>
    </location>
</feature>
<dbReference type="PRINTS" id="PR00069">
    <property type="entry name" value="ALDKETRDTASE"/>
</dbReference>
<keyword evidence="8" id="KW-1185">Reference proteome</keyword>
<keyword evidence="5" id="KW-0812">Transmembrane</keyword>
<feature type="transmembrane region" description="Helical" evidence="5">
    <location>
        <begin position="809"/>
        <end position="828"/>
    </location>
</feature>
<dbReference type="AlphaFoldDB" id="A0A9W9RJ76"/>
<dbReference type="Pfam" id="PF00248">
    <property type="entry name" value="Aldo_ket_red"/>
    <property type="match status" value="1"/>
</dbReference>
<keyword evidence="3" id="KW-0560">Oxidoreductase</keyword>
<keyword evidence="5" id="KW-0472">Membrane</keyword>
<evidence type="ECO:0000256" key="1">
    <source>
        <dbReference type="ARBA" id="ARBA00004477"/>
    </source>
</evidence>
<reference evidence="7" key="1">
    <citation type="submission" date="2022-12" db="EMBL/GenBank/DDBJ databases">
        <authorList>
            <person name="Petersen C."/>
        </authorList>
    </citation>
    <scope>NUCLEOTIDE SEQUENCE</scope>
    <source>
        <strain evidence="7">IBT 35675</strain>
    </source>
</reference>
<evidence type="ECO:0000256" key="5">
    <source>
        <dbReference type="SAM" id="Phobius"/>
    </source>
</evidence>
<dbReference type="PANTHER" id="PTHR19346:SF4">
    <property type="entry name" value="SUGAR PHOSPHATE TRANSPORTER DOMAIN-CONTAINING PROTEIN"/>
    <property type="match status" value="1"/>
</dbReference>
<feature type="transmembrane region" description="Helical" evidence="5">
    <location>
        <begin position="704"/>
        <end position="721"/>
    </location>
</feature>
<evidence type="ECO:0000313" key="7">
    <source>
        <dbReference type="EMBL" id="KAJ5361297.1"/>
    </source>
</evidence>
<dbReference type="Pfam" id="PF16965">
    <property type="entry name" value="CSG2"/>
    <property type="match status" value="1"/>
</dbReference>
<dbReference type="InterPro" id="IPR020471">
    <property type="entry name" value="AKR"/>
</dbReference>
<dbReference type="InterPro" id="IPR031581">
    <property type="entry name" value="Csg2"/>
</dbReference>
<dbReference type="PANTHER" id="PTHR19346">
    <property type="entry name" value="SUGAR PHOSPHATE TRANSPORTER DOMAIN-CONTAINING PROTEIN"/>
    <property type="match status" value="1"/>
</dbReference>
<gene>
    <name evidence="7" type="ORF">N7541_002141</name>
</gene>
<name>A0A9W9RJ76_PENBR</name>
<dbReference type="EMBL" id="JAPZBR010000002">
    <property type="protein sequence ID" value="KAJ5361297.1"/>
    <property type="molecule type" value="Genomic_DNA"/>
</dbReference>
<feature type="compositionally biased region" description="Basic residues" evidence="4">
    <location>
        <begin position="482"/>
        <end position="491"/>
    </location>
</feature>
<dbReference type="GO" id="GO:0030234">
    <property type="term" value="F:enzyme regulator activity"/>
    <property type="evidence" value="ECO:0007669"/>
    <property type="project" value="InterPro"/>
</dbReference>
<evidence type="ECO:0000256" key="3">
    <source>
        <dbReference type="ARBA" id="ARBA00023002"/>
    </source>
</evidence>
<sequence length="879" mass="98073">MPLVVQNLQPRVILGTMTFGPDESKGARITSLDEYNKCLDYFQQQGFNEIDTARIYVGGQQEAFTAKANWKSRGLTLATKWYPHEAGGHKPDVIREKLELSLKELQTDTVDIFYLHAPDRGTPFAETLEAVNQLHKEGKFVQFGLSNFTAFEVAEICILCAERGWVRPTIFQAMYNAITRNIETELIPACHRYGLDIVIYNPLAGGLFSGKYKSQDVPAEGRYSDAGSTGPNYRKRYFRDATFEALSIIEPVAAKHGLTLLETALRWVRHHSALRMDNGGRDGVLVGVSSFGQLETNLADLQKGPLPEEVVQALDQAWLVAKSNSPNYWHLDLNYTYDTQKAVFGPKARNSPRFRPCLSVPSGFRIAYSCPPNGVVQLSLYQPDDWHLNSAFLFLTTLAHTATHTLTDDVVASDSVELAEPRVISTPDPVHDYPDSDDDMAVNRPPLHRPTDGRSQQPLLTEDHHRRSRSSFGNADTEARPMLHHTRRPTIRSKSPEHDAAQATKKKYMVASGFLVLSLISFVVQTETASYIQNELGWKKPYCMLYMTHGSWSLLWVVQLGILRLQKRSLSWDAFWRRHVSLVRTTAQMVASQEVHLSTRASNRSPIRYMAKTTAFVTSALTIAGGSWYVAVNMTTASDLTAIYNCSAFFAYAFSIPLLNEKLRFDKVFSVAVATIGVMVVAYGDRPEKKASKGGEPDNSVQNRLLGNIVIGIGSILYGLYEVLYKRFACPPEGTSPGRGTIFANTFGSLIGCFTLLVLWIPIPLLHWLGWETFEWPTGEAAWMLIISVAANATFSGSFLVLISLTSPVLSSVAALLTIFLVALVDWFRTGEPLSMASIIGGILIMVAFFMLSFSTYRELNEERKKHLENDQVESDSDD</sequence>
<dbReference type="InterPro" id="IPR037185">
    <property type="entry name" value="EmrE-like"/>
</dbReference>
<evidence type="ECO:0000256" key="4">
    <source>
        <dbReference type="SAM" id="MobiDB-lite"/>
    </source>
</evidence>
<keyword evidence="2" id="KW-0256">Endoplasmic reticulum</keyword>
<evidence type="ECO:0000259" key="6">
    <source>
        <dbReference type="Pfam" id="PF00248"/>
    </source>
</evidence>
<dbReference type="SUPFAM" id="SSF51430">
    <property type="entry name" value="NAD(P)-linked oxidoreductase"/>
    <property type="match status" value="1"/>
</dbReference>
<dbReference type="InterPro" id="IPR026505">
    <property type="entry name" value="Solute_c_fam_35_mem_F3/F4"/>
</dbReference>
<feature type="region of interest" description="Disordered" evidence="4">
    <location>
        <begin position="421"/>
        <end position="497"/>
    </location>
</feature>
<feature type="transmembrane region" description="Helical" evidence="5">
    <location>
        <begin position="667"/>
        <end position="684"/>
    </location>
</feature>
<feature type="transmembrane region" description="Helical" evidence="5">
    <location>
        <begin position="781"/>
        <end position="802"/>
    </location>
</feature>
<feature type="domain" description="NADP-dependent oxidoreductase" evidence="6">
    <location>
        <begin position="12"/>
        <end position="318"/>
    </location>
</feature>
<dbReference type="InterPro" id="IPR036812">
    <property type="entry name" value="NAD(P)_OxRdtase_dom_sf"/>
</dbReference>
<comment type="caution">
    <text evidence="7">The sequence shown here is derived from an EMBL/GenBank/DDBJ whole genome shotgun (WGS) entry which is preliminary data.</text>
</comment>
<dbReference type="Gene3D" id="3.20.20.100">
    <property type="entry name" value="NADP-dependent oxidoreductase domain"/>
    <property type="match status" value="1"/>
</dbReference>
<dbReference type="InterPro" id="IPR023210">
    <property type="entry name" value="NADP_OxRdtase_dom"/>
</dbReference>
<dbReference type="GO" id="GO:0006874">
    <property type="term" value="P:intracellular calcium ion homeostasis"/>
    <property type="evidence" value="ECO:0007669"/>
    <property type="project" value="InterPro"/>
</dbReference>
<organism evidence="7 8">
    <name type="scientific">Penicillium brevicompactum</name>
    <dbReference type="NCBI Taxonomy" id="5074"/>
    <lineage>
        <taxon>Eukaryota</taxon>
        <taxon>Fungi</taxon>
        <taxon>Dikarya</taxon>
        <taxon>Ascomycota</taxon>
        <taxon>Pezizomycotina</taxon>
        <taxon>Eurotiomycetes</taxon>
        <taxon>Eurotiomycetidae</taxon>
        <taxon>Eurotiales</taxon>
        <taxon>Aspergillaceae</taxon>
        <taxon>Penicillium</taxon>
    </lineage>
</organism>
<feature type="transmembrane region" description="Helical" evidence="5">
    <location>
        <begin position="742"/>
        <end position="761"/>
    </location>
</feature>
<reference evidence="7" key="2">
    <citation type="journal article" date="2023" name="IMA Fungus">
        <title>Comparative genomic study of the Penicillium genus elucidates a diverse pangenome and 15 lateral gene transfer events.</title>
        <authorList>
            <person name="Petersen C."/>
            <person name="Sorensen T."/>
            <person name="Nielsen M.R."/>
            <person name="Sondergaard T.E."/>
            <person name="Sorensen J.L."/>
            <person name="Fitzpatrick D.A."/>
            <person name="Frisvad J.C."/>
            <person name="Nielsen K.L."/>
        </authorList>
    </citation>
    <scope>NUCLEOTIDE SEQUENCE</scope>
    <source>
        <strain evidence="7">IBT 35675</strain>
    </source>
</reference>
<dbReference type="Proteomes" id="UP001148299">
    <property type="component" value="Unassembled WGS sequence"/>
</dbReference>
<proteinExistence type="predicted"/>
<dbReference type="GO" id="GO:0005789">
    <property type="term" value="C:endoplasmic reticulum membrane"/>
    <property type="evidence" value="ECO:0007669"/>
    <property type="project" value="InterPro"/>
</dbReference>
<dbReference type="SUPFAM" id="SSF103481">
    <property type="entry name" value="Multidrug resistance efflux transporter EmrE"/>
    <property type="match status" value="2"/>
</dbReference>
<feature type="transmembrane region" description="Helical" evidence="5">
    <location>
        <begin position="834"/>
        <end position="857"/>
    </location>
</feature>
<feature type="transmembrane region" description="Helical" evidence="5">
    <location>
        <begin position="642"/>
        <end position="660"/>
    </location>
</feature>
<keyword evidence="5" id="KW-1133">Transmembrane helix</keyword>
<dbReference type="GO" id="GO:0016491">
    <property type="term" value="F:oxidoreductase activity"/>
    <property type="evidence" value="ECO:0007669"/>
    <property type="project" value="UniProtKB-KW"/>
</dbReference>
<protein>
    <recommendedName>
        <fullName evidence="6">NADP-dependent oxidoreductase domain-containing protein</fullName>
    </recommendedName>
</protein>
<feature type="transmembrane region" description="Helical" evidence="5">
    <location>
        <begin position="609"/>
        <end position="630"/>
    </location>
</feature>
<evidence type="ECO:0000256" key="2">
    <source>
        <dbReference type="ARBA" id="ARBA00022824"/>
    </source>
</evidence>
<evidence type="ECO:0000313" key="8">
    <source>
        <dbReference type="Proteomes" id="UP001148299"/>
    </source>
</evidence>
<dbReference type="CDD" id="cd19075">
    <property type="entry name" value="AKR_AKR7A1-5"/>
    <property type="match status" value="1"/>
</dbReference>
<comment type="subcellular location">
    <subcellularLocation>
        <location evidence="1">Endoplasmic reticulum membrane</location>
        <topology evidence="1">Multi-pass membrane protein</topology>
    </subcellularLocation>
</comment>